<name>A0ACB8BQG2_9AGAM</name>
<evidence type="ECO:0000313" key="1">
    <source>
        <dbReference type="EMBL" id="KAH7927894.1"/>
    </source>
</evidence>
<gene>
    <name evidence="1" type="ORF">BV22DRAFT_247347</name>
</gene>
<comment type="caution">
    <text evidence="1">The sequence shown here is derived from an EMBL/GenBank/DDBJ whole genome shotgun (WGS) entry which is preliminary data.</text>
</comment>
<reference evidence="1" key="1">
    <citation type="journal article" date="2021" name="New Phytol.">
        <title>Evolutionary innovations through gain and loss of genes in the ectomycorrhizal Boletales.</title>
        <authorList>
            <person name="Wu G."/>
            <person name="Miyauchi S."/>
            <person name="Morin E."/>
            <person name="Kuo A."/>
            <person name="Drula E."/>
            <person name="Varga T."/>
            <person name="Kohler A."/>
            <person name="Feng B."/>
            <person name="Cao Y."/>
            <person name="Lipzen A."/>
            <person name="Daum C."/>
            <person name="Hundley H."/>
            <person name="Pangilinan J."/>
            <person name="Johnson J."/>
            <person name="Barry K."/>
            <person name="LaButti K."/>
            <person name="Ng V."/>
            <person name="Ahrendt S."/>
            <person name="Min B."/>
            <person name="Choi I.G."/>
            <person name="Park H."/>
            <person name="Plett J.M."/>
            <person name="Magnuson J."/>
            <person name="Spatafora J.W."/>
            <person name="Nagy L.G."/>
            <person name="Henrissat B."/>
            <person name="Grigoriev I.V."/>
            <person name="Yang Z.L."/>
            <person name="Xu J."/>
            <person name="Martin F.M."/>
        </authorList>
    </citation>
    <scope>NUCLEOTIDE SEQUENCE</scope>
    <source>
        <strain evidence="1">KUC20120723A-06</strain>
    </source>
</reference>
<sequence>MEPELSSILTVVHTMQKTRYCQMAVAAVTLYDHVINLGREVDLVWRKKWTLLTYLFLAARYFGNFALLVTTTGLVNTTFDAKVSDHFDQIEAWGTFLVVWFLQGILQMRLYAMYGRSKRALYPMLLCFVAQVVVTVMTLTNPGQSDAIGVTAIPIPGLNYHMCSSSLTKSATMSIYLPSICFEFVLFVMALWVGLQDMVEMRRLSGRWRMNHTMKVLIVYSTLYFLVCVFQLSDDSLHLSAPVIDRVQAATVSSFGLRFGLPVSA</sequence>
<dbReference type="Proteomes" id="UP000790709">
    <property type="component" value="Unassembled WGS sequence"/>
</dbReference>
<accession>A0ACB8BQG2</accession>
<keyword evidence="2" id="KW-1185">Reference proteome</keyword>
<proteinExistence type="predicted"/>
<dbReference type="EMBL" id="MU266360">
    <property type="protein sequence ID" value="KAH7927894.1"/>
    <property type="molecule type" value="Genomic_DNA"/>
</dbReference>
<protein>
    <submittedName>
        <fullName evidence="1">Uncharacterized protein</fullName>
    </submittedName>
</protein>
<evidence type="ECO:0000313" key="2">
    <source>
        <dbReference type="Proteomes" id="UP000790709"/>
    </source>
</evidence>
<organism evidence="1 2">
    <name type="scientific">Leucogyrophana mollusca</name>
    <dbReference type="NCBI Taxonomy" id="85980"/>
    <lineage>
        <taxon>Eukaryota</taxon>
        <taxon>Fungi</taxon>
        <taxon>Dikarya</taxon>
        <taxon>Basidiomycota</taxon>
        <taxon>Agaricomycotina</taxon>
        <taxon>Agaricomycetes</taxon>
        <taxon>Agaricomycetidae</taxon>
        <taxon>Boletales</taxon>
        <taxon>Boletales incertae sedis</taxon>
        <taxon>Leucogyrophana</taxon>
    </lineage>
</organism>